<reference evidence="14" key="1">
    <citation type="journal article" date="2019" name="Int. J. Syst. Evol. Microbiol.">
        <title>The Global Catalogue of Microorganisms (GCM) 10K type strain sequencing project: providing services to taxonomists for standard genome sequencing and annotation.</title>
        <authorList>
            <consortium name="The Broad Institute Genomics Platform"/>
            <consortium name="The Broad Institute Genome Sequencing Center for Infectious Disease"/>
            <person name="Wu L."/>
            <person name="Ma J."/>
        </authorList>
    </citation>
    <scope>NUCLEOTIDE SEQUENCE [LARGE SCALE GENOMIC DNA]</scope>
    <source>
        <strain evidence="14">JCM 4855</strain>
    </source>
</reference>
<proteinExistence type="inferred from homology"/>
<dbReference type="HAMAP" id="MF_01479">
    <property type="entry name" value="WhiB"/>
    <property type="match status" value="1"/>
</dbReference>
<keyword evidence="11" id="KW-0963">Cytoplasm</keyword>
<dbReference type="Proteomes" id="UP001596409">
    <property type="component" value="Unassembled WGS sequence"/>
</dbReference>
<evidence type="ECO:0000313" key="13">
    <source>
        <dbReference type="EMBL" id="MFC7016067.1"/>
    </source>
</evidence>
<dbReference type="InterPro" id="IPR034768">
    <property type="entry name" value="4FE4S_WBL"/>
</dbReference>
<organism evidence="13 14">
    <name type="scientific">Streptomyces viridiviolaceus</name>
    <dbReference type="NCBI Taxonomy" id="68282"/>
    <lineage>
        <taxon>Bacteria</taxon>
        <taxon>Bacillati</taxon>
        <taxon>Actinomycetota</taxon>
        <taxon>Actinomycetes</taxon>
        <taxon>Kitasatosporales</taxon>
        <taxon>Streptomycetaceae</taxon>
        <taxon>Streptomyces</taxon>
    </lineage>
</organism>
<evidence type="ECO:0000256" key="1">
    <source>
        <dbReference type="ARBA" id="ARBA00004496"/>
    </source>
</evidence>
<sequence>MHRSSIVRTNYAPSADLPVNTDWRGRGACREEDPELFFPVGNTGGAFLQIEEAKSVCRRCPVIETCLQWALETGQQHGVWGGLSEDDRRRMKRRIARNRARTTA</sequence>
<comment type="function">
    <text evidence="11">Acts as a transcriptional regulator. Probably redox-responsive. The apo- but not holo-form probably binds DNA.</text>
</comment>
<feature type="domain" description="4Fe-4S Wbl-type" evidence="12">
    <location>
        <begin position="28"/>
        <end position="90"/>
    </location>
</feature>
<evidence type="ECO:0000256" key="2">
    <source>
        <dbReference type="ARBA" id="ARBA00006597"/>
    </source>
</evidence>
<feature type="binding site" evidence="11">
    <location>
        <position position="66"/>
    </location>
    <ligand>
        <name>[4Fe-4S] cluster</name>
        <dbReference type="ChEBI" id="CHEBI:49883"/>
    </ligand>
</feature>
<comment type="PTM">
    <text evidence="11">Upon Fe-S cluster removal intramolecular disulfide bonds are formed.</text>
</comment>
<keyword evidence="6 11" id="KW-0411">Iron-sulfur</keyword>
<comment type="cofactor">
    <cofactor evidence="11">
        <name>[4Fe-4S] cluster</name>
        <dbReference type="ChEBI" id="CHEBI:49883"/>
    </cofactor>
    <text evidence="11">Binds 1 [4Fe-4S] cluster per subunit. Following nitrosylation of the [4Fe-4S] cluster binds 1 [4Fe-8(NO)] cluster per subunit.</text>
</comment>
<keyword evidence="3 11" id="KW-0004">4Fe-4S</keyword>
<feature type="binding site" evidence="11">
    <location>
        <position position="57"/>
    </location>
    <ligand>
        <name>[4Fe-4S] cluster</name>
        <dbReference type="ChEBI" id="CHEBI:49883"/>
    </ligand>
</feature>
<evidence type="ECO:0000256" key="10">
    <source>
        <dbReference type="ARBA" id="ARBA00023163"/>
    </source>
</evidence>
<dbReference type="EMBL" id="JBHSYM010000073">
    <property type="protein sequence ID" value="MFC7016067.1"/>
    <property type="molecule type" value="Genomic_DNA"/>
</dbReference>
<dbReference type="RefSeq" id="WP_189878935.1">
    <property type="nucleotide sequence ID" value="NZ_BMWA01000030.1"/>
</dbReference>
<evidence type="ECO:0000256" key="11">
    <source>
        <dbReference type="HAMAP-Rule" id="MF_01479"/>
    </source>
</evidence>
<keyword evidence="14" id="KW-1185">Reference proteome</keyword>
<dbReference type="InterPro" id="IPR003482">
    <property type="entry name" value="Whib"/>
</dbReference>
<evidence type="ECO:0000256" key="9">
    <source>
        <dbReference type="ARBA" id="ARBA00023157"/>
    </source>
</evidence>
<gene>
    <name evidence="11" type="primary">whiB</name>
    <name evidence="13" type="ORF">ACFQMH_31095</name>
</gene>
<keyword evidence="5 11" id="KW-0408">Iron</keyword>
<dbReference type="PANTHER" id="PTHR38839:SF6">
    <property type="entry name" value="TRANSCRIPTIONAL REGULATOR WHIB1"/>
    <property type="match status" value="1"/>
</dbReference>
<evidence type="ECO:0000259" key="12">
    <source>
        <dbReference type="PROSITE" id="PS51674"/>
    </source>
</evidence>
<keyword evidence="9 11" id="KW-1015">Disulfide bond</keyword>
<evidence type="ECO:0000313" key="14">
    <source>
        <dbReference type="Proteomes" id="UP001596409"/>
    </source>
</evidence>
<keyword evidence="8 11" id="KW-0238">DNA-binding</keyword>
<dbReference type="PANTHER" id="PTHR38839">
    <property type="entry name" value="TRANSCRIPTIONAL REGULATOR WHID-RELATED"/>
    <property type="match status" value="1"/>
</dbReference>
<protein>
    <recommendedName>
        <fullName evidence="11">Transcriptional regulator WhiB</fullName>
    </recommendedName>
</protein>
<feature type="binding site" evidence="11">
    <location>
        <position position="29"/>
    </location>
    <ligand>
        <name>[4Fe-4S] cluster</name>
        <dbReference type="ChEBI" id="CHEBI:49883"/>
    </ligand>
</feature>
<dbReference type="PROSITE" id="PS51674">
    <property type="entry name" value="4FE4S_WBL"/>
    <property type="match status" value="1"/>
</dbReference>
<comment type="similarity">
    <text evidence="2 11">Belongs to the WhiB family.</text>
</comment>
<keyword evidence="10 11" id="KW-0804">Transcription</keyword>
<evidence type="ECO:0000256" key="4">
    <source>
        <dbReference type="ARBA" id="ARBA00022723"/>
    </source>
</evidence>
<comment type="caution">
    <text evidence="13">The sequence shown here is derived from an EMBL/GenBank/DDBJ whole genome shotgun (WGS) entry which is preliminary data.</text>
</comment>
<comment type="subcellular location">
    <subcellularLocation>
        <location evidence="1 11">Cytoplasm</location>
    </subcellularLocation>
</comment>
<evidence type="ECO:0000256" key="3">
    <source>
        <dbReference type="ARBA" id="ARBA00022485"/>
    </source>
</evidence>
<keyword evidence="7 11" id="KW-0805">Transcription regulation</keyword>
<evidence type="ECO:0000256" key="6">
    <source>
        <dbReference type="ARBA" id="ARBA00023014"/>
    </source>
</evidence>
<name>A0ABW2E9P9_9ACTN</name>
<evidence type="ECO:0000256" key="5">
    <source>
        <dbReference type="ARBA" id="ARBA00023004"/>
    </source>
</evidence>
<evidence type="ECO:0000256" key="8">
    <source>
        <dbReference type="ARBA" id="ARBA00023125"/>
    </source>
</evidence>
<evidence type="ECO:0000256" key="7">
    <source>
        <dbReference type="ARBA" id="ARBA00023015"/>
    </source>
</evidence>
<feature type="binding site" evidence="11">
    <location>
        <position position="60"/>
    </location>
    <ligand>
        <name>[4Fe-4S] cluster</name>
        <dbReference type="ChEBI" id="CHEBI:49883"/>
    </ligand>
</feature>
<keyword evidence="4 11" id="KW-0479">Metal-binding</keyword>
<dbReference type="Pfam" id="PF02467">
    <property type="entry name" value="Whib"/>
    <property type="match status" value="1"/>
</dbReference>
<accession>A0ABW2E9P9</accession>
<comment type="PTM">
    <text evidence="11">The Fe-S cluster can be nitrosylated by nitric oxide (NO).</text>
</comment>